<proteinExistence type="predicted"/>
<organism evidence="1 2">
    <name type="scientific">Polyplosphaeria fusca</name>
    <dbReference type="NCBI Taxonomy" id="682080"/>
    <lineage>
        <taxon>Eukaryota</taxon>
        <taxon>Fungi</taxon>
        <taxon>Dikarya</taxon>
        <taxon>Ascomycota</taxon>
        <taxon>Pezizomycotina</taxon>
        <taxon>Dothideomycetes</taxon>
        <taxon>Pleosporomycetidae</taxon>
        <taxon>Pleosporales</taxon>
        <taxon>Tetraplosphaeriaceae</taxon>
        <taxon>Polyplosphaeria</taxon>
    </lineage>
</organism>
<accession>A0A9P4QUH4</accession>
<gene>
    <name evidence="1" type="ORF">EJ04DRAFT_514778</name>
</gene>
<dbReference type="Proteomes" id="UP000799444">
    <property type="component" value="Unassembled WGS sequence"/>
</dbReference>
<evidence type="ECO:0000313" key="2">
    <source>
        <dbReference type="Proteomes" id="UP000799444"/>
    </source>
</evidence>
<reference evidence="1" key="1">
    <citation type="journal article" date="2020" name="Stud. Mycol.">
        <title>101 Dothideomycetes genomes: a test case for predicting lifestyles and emergence of pathogens.</title>
        <authorList>
            <person name="Haridas S."/>
            <person name="Albert R."/>
            <person name="Binder M."/>
            <person name="Bloem J."/>
            <person name="Labutti K."/>
            <person name="Salamov A."/>
            <person name="Andreopoulos B."/>
            <person name="Baker S."/>
            <person name="Barry K."/>
            <person name="Bills G."/>
            <person name="Bluhm B."/>
            <person name="Cannon C."/>
            <person name="Castanera R."/>
            <person name="Culley D."/>
            <person name="Daum C."/>
            <person name="Ezra D."/>
            <person name="Gonzalez J."/>
            <person name="Henrissat B."/>
            <person name="Kuo A."/>
            <person name="Liang C."/>
            <person name="Lipzen A."/>
            <person name="Lutzoni F."/>
            <person name="Magnuson J."/>
            <person name="Mondo S."/>
            <person name="Nolan M."/>
            <person name="Ohm R."/>
            <person name="Pangilinan J."/>
            <person name="Park H.-J."/>
            <person name="Ramirez L."/>
            <person name="Alfaro M."/>
            <person name="Sun H."/>
            <person name="Tritt A."/>
            <person name="Yoshinaga Y."/>
            <person name="Zwiers L.-H."/>
            <person name="Turgeon B."/>
            <person name="Goodwin S."/>
            <person name="Spatafora J."/>
            <person name="Crous P."/>
            <person name="Grigoriev I."/>
        </authorList>
    </citation>
    <scope>NUCLEOTIDE SEQUENCE</scope>
    <source>
        <strain evidence="1">CBS 125425</strain>
    </source>
</reference>
<keyword evidence="2" id="KW-1185">Reference proteome</keyword>
<dbReference type="EMBL" id="ML996201">
    <property type="protein sequence ID" value="KAF2731186.1"/>
    <property type="molecule type" value="Genomic_DNA"/>
</dbReference>
<protein>
    <submittedName>
        <fullName evidence="1">Uncharacterized protein</fullName>
    </submittedName>
</protein>
<dbReference type="AlphaFoldDB" id="A0A9P4QUH4"/>
<sequence>MSAFQAPSRLILCMCFASRPSRPPFAFAPPEVHLRAPGVGRGCMQLSFAKHLFSQATLTVTPLGARARKTLA</sequence>
<comment type="caution">
    <text evidence="1">The sequence shown here is derived from an EMBL/GenBank/DDBJ whole genome shotgun (WGS) entry which is preliminary data.</text>
</comment>
<evidence type="ECO:0000313" key="1">
    <source>
        <dbReference type="EMBL" id="KAF2731186.1"/>
    </source>
</evidence>
<name>A0A9P4QUH4_9PLEO</name>